<protein>
    <submittedName>
        <fullName evidence="3">Uncharacterized protein</fullName>
    </submittedName>
</protein>
<reference evidence="3" key="2">
    <citation type="submission" date="2023-05" db="EMBL/GenBank/DDBJ databases">
        <authorList>
            <consortium name="Lawrence Berkeley National Laboratory"/>
            <person name="Steindorff A."/>
            <person name="Hensen N."/>
            <person name="Bonometti L."/>
            <person name="Westerberg I."/>
            <person name="Brannstrom I.O."/>
            <person name="Guillou S."/>
            <person name="Cros-Aarteil S."/>
            <person name="Calhoun S."/>
            <person name="Haridas S."/>
            <person name="Kuo A."/>
            <person name="Mondo S."/>
            <person name="Pangilinan J."/>
            <person name="Riley R."/>
            <person name="Labutti K."/>
            <person name="Andreopoulos B."/>
            <person name="Lipzen A."/>
            <person name="Chen C."/>
            <person name="Yanf M."/>
            <person name="Daum C."/>
            <person name="Ng V."/>
            <person name="Clum A."/>
            <person name="Ohm R."/>
            <person name="Martin F."/>
            <person name="Silar P."/>
            <person name="Natvig D."/>
            <person name="Lalanne C."/>
            <person name="Gautier V."/>
            <person name="Ament-Velasquez S.L."/>
            <person name="Kruys A."/>
            <person name="Hutchinson M.I."/>
            <person name="Powell A.J."/>
            <person name="Barry K."/>
            <person name="Miller A.N."/>
            <person name="Grigoriev I.V."/>
            <person name="Debuchy R."/>
            <person name="Gladieux P."/>
            <person name="Thoren M.H."/>
            <person name="Johannesson H."/>
        </authorList>
    </citation>
    <scope>NUCLEOTIDE SEQUENCE</scope>
    <source>
        <strain evidence="3">CBS 731.68</strain>
    </source>
</reference>
<dbReference type="EMBL" id="MU853230">
    <property type="protein sequence ID" value="KAK4122643.1"/>
    <property type="molecule type" value="Genomic_DNA"/>
</dbReference>
<keyword evidence="2" id="KW-1133">Transmembrane helix</keyword>
<feature type="transmembrane region" description="Helical" evidence="2">
    <location>
        <begin position="62"/>
        <end position="81"/>
    </location>
</feature>
<evidence type="ECO:0000256" key="1">
    <source>
        <dbReference type="SAM" id="MobiDB-lite"/>
    </source>
</evidence>
<evidence type="ECO:0000313" key="4">
    <source>
        <dbReference type="Proteomes" id="UP001302602"/>
    </source>
</evidence>
<dbReference type="GeneID" id="87824299"/>
<accession>A0AAN6TXQ5</accession>
<feature type="compositionally biased region" description="Basic and acidic residues" evidence="1">
    <location>
        <begin position="7"/>
        <end position="16"/>
    </location>
</feature>
<proteinExistence type="predicted"/>
<dbReference type="AlphaFoldDB" id="A0AAN6TXQ5"/>
<keyword evidence="2" id="KW-0472">Membrane</keyword>
<reference evidence="3" key="1">
    <citation type="journal article" date="2023" name="Mol. Phylogenet. Evol.">
        <title>Genome-scale phylogeny and comparative genomics of the fungal order Sordariales.</title>
        <authorList>
            <person name="Hensen N."/>
            <person name="Bonometti L."/>
            <person name="Westerberg I."/>
            <person name="Brannstrom I.O."/>
            <person name="Guillou S."/>
            <person name="Cros-Aarteil S."/>
            <person name="Calhoun S."/>
            <person name="Haridas S."/>
            <person name="Kuo A."/>
            <person name="Mondo S."/>
            <person name="Pangilinan J."/>
            <person name="Riley R."/>
            <person name="LaButti K."/>
            <person name="Andreopoulos B."/>
            <person name="Lipzen A."/>
            <person name="Chen C."/>
            <person name="Yan M."/>
            <person name="Daum C."/>
            <person name="Ng V."/>
            <person name="Clum A."/>
            <person name="Steindorff A."/>
            <person name="Ohm R.A."/>
            <person name="Martin F."/>
            <person name="Silar P."/>
            <person name="Natvig D.O."/>
            <person name="Lalanne C."/>
            <person name="Gautier V."/>
            <person name="Ament-Velasquez S.L."/>
            <person name="Kruys A."/>
            <person name="Hutchinson M.I."/>
            <person name="Powell A.J."/>
            <person name="Barry K."/>
            <person name="Miller A.N."/>
            <person name="Grigoriev I.V."/>
            <person name="Debuchy R."/>
            <person name="Gladieux P."/>
            <person name="Hiltunen Thoren M."/>
            <person name="Johannesson H."/>
        </authorList>
    </citation>
    <scope>NUCLEOTIDE SEQUENCE</scope>
    <source>
        <strain evidence="3">CBS 731.68</strain>
    </source>
</reference>
<comment type="caution">
    <text evidence="3">The sequence shown here is derived from an EMBL/GenBank/DDBJ whole genome shotgun (WGS) entry which is preliminary data.</text>
</comment>
<name>A0AAN6TXQ5_9PEZI</name>
<sequence>MHHSRRIRESGRRREGTSAIGGLAGSPIDLHLSRAFQNIFLPFILCPARLPDAHARPHWLRYILRFAVSWQMSLYVLTVFYPTDPAGRFIT</sequence>
<gene>
    <name evidence="3" type="ORF">N657DRAFT_471579</name>
</gene>
<keyword evidence="4" id="KW-1185">Reference proteome</keyword>
<organism evidence="3 4">
    <name type="scientific">Parathielavia appendiculata</name>
    <dbReference type="NCBI Taxonomy" id="2587402"/>
    <lineage>
        <taxon>Eukaryota</taxon>
        <taxon>Fungi</taxon>
        <taxon>Dikarya</taxon>
        <taxon>Ascomycota</taxon>
        <taxon>Pezizomycotina</taxon>
        <taxon>Sordariomycetes</taxon>
        <taxon>Sordariomycetidae</taxon>
        <taxon>Sordariales</taxon>
        <taxon>Chaetomiaceae</taxon>
        <taxon>Parathielavia</taxon>
    </lineage>
</organism>
<feature type="region of interest" description="Disordered" evidence="1">
    <location>
        <begin position="1"/>
        <end position="20"/>
    </location>
</feature>
<evidence type="ECO:0000256" key="2">
    <source>
        <dbReference type="SAM" id="Phobius"/>
    </source>
</evidence>
<keyword evidence="2" id="KW-0812">Transmembrane</keyword>
<dbReference type="Proteomes" id="UP001302602">
    <property type="component" value="Unassembled WGS sequence"/>
</dbReference>
<evidence type="ECO:0000313" key="3">
    <source>
        <dbReference type="EMBL" id="KAK4122643.1"/>
    </source>
</evidence>
<dbReference type="RefSeq" id="XP_062646414.1">
    <property type="nucleotide sequence ID" value="XM_062787529.1"/>
</dbReference>